<protein>
    <submittedName>
        <fullName evidence="3">Histidine kinase</fullName>
    </submittedName>
</protein>
<dbReference type="PANTHER" id="PTHR34220:SF9">
    <property type="entry name" value="SIGNAL TRANSDUCTION HISTIDINE KINASE INTERNAL REGION DOMAIN-CONTAINING PROTEIN"/>
    <property type="match status" value="1"/>
</dbReference>
<evidence type="ECO:0000259" key="2">
    <source>
        <dbReference type="Pfam" id="PF06580"/>
    </source>
</evidence>
<proteinExistence type="predicted"/>
<keyword evidence="1" id="KW-1133">Transmembrane helix</keyword>
<gene>
    <name evidence="3" type="ORF">LGH70_09805</name>
</gene>
<feature type="transmembrane region" description="Helical" evidence="1">
    <location>
        <begin position="39"/>
        <end position="58"/>
    </location>
</feature>
<evidence type="ECO:0000313" key="4">
    <source>
        <dbReference type="Proteomes" id="UP001165297"/>
    </source>
</evidence>
<feature type="domain" description="Signal transduction histidine kinase internal region" evidence="2">
    <location>
        <begin position="159"/>
        <end position="238"/>
    </location>
</feature>
<organism evidence="3 4">
    <name type="scientific">Hymenobacter nitidus</name>
    <dbReference type="NCBI Taxonomy" id="2880929"/>
    <lineage>
        <taxon>Bacteria</taxon>
        <taxon>Pseudomonadati</taxon>
        <taxon>Bacteroidota</taxon>
        <taxon>Cytophagia</taxon>
        <taxon>Cytophagales</taxon>
        <taxon>Hymenobacteraceae</taxon>
        <taxon>Hymenobacter</taxon>
    </lineage>
</organism>
<dbReference type="GO" id="GO:0016301">
    <property type="term" value="F:kinase activity"/>
    <property type="evidence" value="ECO:0007669"/>
    <property type="project" value="UniProtKB-KW"/>
</dbReference>
<feature type="transmembrane region" description="Helical" evidence="1">
    <location>
        <begin position="12"/>
        <end position="33"/>
    </location>
</feature>
<keyword evidence="1" id="KW-0812">Transmembrane</keyword>
<feature type="transmembrane region" description="Helical" evidence="1">
    <location>
        <begin position="79"/>
        <end position="103"/>
    </location>
</feature>
<dbReference type="PANTHER" id="PTHR34220">
    <property type="entry name" value="SENSOR HISTIDINE KINASE YPDA"/>
    <property type="match status" value="1"/>
</dbReference>
<dbReference type="InterPro" id="IPR036890">
    <property type="entry name" value="HATPase_C_sf"/>
</dbReference>
<comment type="caution">
    <text evidence="3">The sequence shown here is derived from an EMBL/GenBank/DDBJ whole genome shotgun (WGS) entry which is preliminary data.</text>
</comment>
<sequence>MATITSRPRLYWTLQIICWGLYALLGITIYKVMGNLTPQYMLAQVCIVALNIGTSHLLRAIIRRGGWLRLPVLAVVPRLLVVNFLLSLVTQLVISGIMMFGLHMFKPADFSWTMLLLYTFYGNFVFWLWSVLYFGLHYLDSYKQAEVDKWKLAAAVQEAEMRMLKAQINPHFMFNGLNNIRALVTENPARARDMITHLSDLLRYSIQLNSTEKVALAREVEIVEHYLALEAMQLEERLHYRLEVAPDTLNVLIPPMTLQLLVENAIKHGIAPRPEGGQIELLARLDGAQLHVTVRNTGRYAPRPGHEGVGVRNARERLQLLFGSAASLRLANADDAAETVVAELRLPAGRLPQAVPATAAALSA</sequence>
<dbReference type="Proteomes" id="UP001165297">
    <property type="component" value="Unassembled WGS sequence"/>
</dbReference>
<evidence type="ECO:0000256" key="1">
    <source>
        <dbReference type="SAM" id="Phobius"/>
    </source>
</evidence>
<dbReference type="InterPro" id="IPR050640">
    <property type="entry name" value="Bact_2-comp_sensor_kinase"/>
</dbReference>
<name>A0ABS8ABS6_9BACT</name>
<dbReference type="Gene3D" id="3.30.565.10">
    <property type="entry name" value="Histidine kinase-like ATPase, C-terminal domain"/>
    <property type="match status" value="1"/>
</dbReference>
<keyword evidence="1" id="KW-0472">Membrane</keyword>
<feature type="transmembrane region" description="Helical" evidence="1">
    <location>
        <begin position="115"/>
        <end position="136"/>
    </location>
</feature>
<keyword evidence="3" id="KW-0808">Transferase</keyword>
<dbReference type="InterPro" id="IPR010559">
    <property type="entry name" value="Sig_transdc_His_kin_internal"/>
</dbReference>
<keyword evidence="3" id="KW-0418">Kinase</keyword>
<dbReference type="EMBL" id="JAJADQ010000004">
    <property type="protein sequence ID" value="MCB2377876.1"/>
    <property type="molecule type" value="Genomic_DNA"/>
</dbReference>
<dbReference type="Pfam" id="PF06580">
    <property type="entry name" value="His_kinase"/>
    <property type="match status" value="1"/>
</dbReference>
<dbReference type="SUPFAM" id="SSF55874">
    <property type="entry name" value="ATPase domain of HSP90 chaperone/DNA topoisomerase II/histidine kinase"/>
    <property type="match status" value="1"/>
</dbReference>
<accession>A0ABS8ABS6</accession>
<keyword evidence="4" id="KW-1185">Reference proteome</keyword>
<dbReference type="RefSeq" id="WP_226185054.1">
    <property type="nucleotide sequence ID" value="NZ_JAJADQ010000004.1"/>
</dbReference>
<reference evidence="3" key="1">
    <citation type="submission" date="2021-10" db="EMBL/GenBank/DDBJ databases">
        <authorList>
            <person name="Dean J.D."/>
            <person name="Kim M.K."/>
            <person name="Newey C.N."/>
            <person name="Stoker T.S."/>
            <person name="Thompson D.W."/>
            <person name="Grose J.H."/>
        </authorList>
    </citation>
    <scope>NUCLEOTIDE SEQUENCE</scope>
    <source>
        <strain evidence="3">BT635</strain>
    </source>
</reference>
<evidence type="ECO:0000313" key="3">
    <source>
        <dbReference type="EMBL" id="MCB2377876.1"/>
    </source>
</evidence>